<feature type="domain" description="ABC transporter" evidence="5">
    <location>
        <begin position="18"/>
        <end position="268"/>
    </location>
</feature>
<comment type="caution">
    <text evidence="6">The sequence shown here is derived from an EMBL/GenBank/DDBJ whole genome shotgun (WGS) entry which is preliminary data.</text>
</comment>
<keyword evidence="2" id="KW-0813">Transport</keyword>
<accession>A0A9D2G5I8</accession>
<proteinExistence type="inferred from homology"/>
<dbReference type="InterPro" id="IPR027417">
    <property type="entry name" value="P-loop_NTPase"/>
</dbReference>
<dbReference type="InterPro" id="IPR050319">
    <property type="entry name" value="ABC_transp_ATP-bind"/>
</dbReference>
<dbReference type="InterPro" id="IPR017871">
    <property type="entry name" value="ABC_transporter-like_CS"/>
</dbReference>
<keyword evidence="3" id="KW-0547">Nucleotide-binding</keyword>
<comment type="similarity">
    <text evidence="1">Belongs to the ABC transporter superfamily.</text>
</comment>
<protein>
    <submittedName>
        <fullName evidence="6">ABC transporter ATP-binding protein</fullName>
    </submittedName>
</protein>
<reference evidence="6" key="2">
    <citation type="submission" date="2021-04" db="EMBL/GenBank/DDBJ databases">
        <authorList>
            <person name="Gilroy R."/>
        </authorList>
    </citation>
    <scope>NUCLEOTIDE SEQUENCE</scope>
    <source>
        <strain evidence="6">ChiW7-2402</strain>
    </source>
</reference>
<evidence type="ECO:0000313" key="7">
    <source>
        <dbReference type="Proteomes" id="UP000824102"/>
    </source>
</evidence>
<organism evidence="6 7">
    <name type="scientific">Candidatus Gallimonas intestinavium</name>
    <dbReference type="NCBI Taxonomy" id="2838603"/>
    <lineage>
        <taxon>Bacteria</taxon>
        <taxon>Bacillati</taxon>
        <taxon>Bacillota</taxon>
        <taxon>Clostridia</taxon>
        <taxon>Candidatus Gallimonas</taxon>
    </lineage>
</organism>
<evidence type="ECO:0000256" key="2">
    <source>
        <dbReference type="ARBA" id="ARBA00022448"/>
    </source>
</evidence>
<dbReference type="GO" id="GO:0016887">
    <property type="term" value="F:ATP hydrolysis activity"/>
    <property type="evidence" value="ECO:0007669"/>
    <property type="project" value="InterPro"/>
</dbReference>
<dbReference type="PANTHER" id="PTHR43776">
    <property type="entry name" value="TRANSPORT ATP-BINDING PROTEIN"/>
    <property type="match status" value="1"/>
</dbReference>
<dbReference type="SUPFAM" id="SSF52540">
    <property type="entry name" value="P-loop containing nucleoside triphosphate hydrolases"/>
    <property type="match status" value="1"/>
</dbReference>
<name>A0A9D2G5I8_9FIRM</name>
<dbReference type="Proteomes" id="UP000824102">
    <property type="component" value="Unassembled WGS sequence"/>
</dbReference>
<dbReference type="NCBIfam" id="TIGR01727">
    <property type="entry name" value="oligo_HPY"/>
    <property type="match status" value="1"/>
</dbReference>
<evidence type="ECO:0000256" key="1">
    <source>
        <dbReference type="ARBA" id="ARBA00005417"/>
    </source>
</evidence>
<dbReference type="GO" id="GO:0005524">
    <property type="term" value="F:ATP binding"/>
    <property type="evidence" value="ECO:0007669"/>
    <property type="project" value="UniProtKB-KW"/>
</dbReference>
<evidence type="ECO:0000256" key="4">
    <source>
        <dbReference type="ARBA" id="ARBA00022840"/>
    </source>
</evidence>
<dbReference type="GO" id="GO:0055085">
    <property type="term" value="P:transmembrane transport"/>
    <property type="evidence" value="ECO:0007669"/>
    <property type="project" value="UniProtKB-ARBA"/>
</dbReference>
<dbReference type="GO" id="GO:0015833">
    <property type="term" value="P:peptide transport"/>
    <property type="evidence" value="ECO:0007669"/>
    <property type="project" value="InterPro"/>
</dbReference>
<dbReference type="PANTHER" id="PTHR43776:SF7">
    <property type="entry name" value="D,D-DIPEPTIDE TRANSPORT ATP-BINDING PROTEIN DDPF-RELATED"/>
    <property type="match status" value="1"/>
</dbReference>
<dbReference type="PROSITE" id="PS00211">
    <property type="entry name" value="ABC_TRANSPORTER_1"/>
    <property type="match status" value="1"/>
</dbReference>
<evidence type="ECO:0000259" key="5">
    <source>
        <dbReference type="PROSITE" id="PS50893"/>
    </source>
</evidence>
<dbReference type="InterPro" id="IPR013563">
    <property type="entry name" value="Oligopep_ABC_C"/>
</dbReference>
<dbReference type="InterPro" id="IPR003593">
    <property type="entry name" value="AAA+_ATPase"/>
</dbReference>
<gene>
    <name evidence="6" type="ORF">H9964_03810</name>
</gene>
<sequence length="352" mass="39385">MQDNLQQVNEKKPPLMQLKGINMVFRKPGALLADRNIHVLKDVDLEIGEREIVALVGESGCGKTTLGKIITGLYRPTSGEVYFEGERVSGVFDKKISSYNQVQFIQQDSYAALNPVRTIYQSLYAPIKTHNRKWSRARIDERIEELMGLIGLLPSSQFLTKYPHQLSGGQRQRILMARAISLEPKLIVADEPVSMIDVSLRLSLLNLMKELNEKLDMSFVYISHDLSTTRYIAHSGRVAVMYLGQIVEVGKIGDVIASPRHPYTRALLQAVPIPDPDFKGNDELPLKSMQLGSLEDRGEGCAFFDRCLYASEACRKAFGPVKTETAEVLCCGLDRVPSAPVFEKNNQTEENV</sequence>
<dbReference type="EMBL" id="DXBB01000059">
    <property type="protein sequence ID" value="HIZ72686.1"/>
    <property type="molecule type" value="Genomic_DNA"/>
</dbReference>
<dbReference type="InterPro" id="IPR003439">
    <property type="entry name" value="ABC_transporter-like_ATP-bd"/>
</dbReference>
<reference evidence="6" key="1">
    <citation type="journal article" date="2021" name="PeerJ">
        <title>Extensive microbial diversity within the chicken gut microbiome revealed by metagenomics and culture.</title>
        <authorList>
            <person name="Gilroy R."/>
            <person name="Ravi A."/>
            <person name="Getino M."/>
            <person name="Pursley I."/>
            <person name="Horton D.L."/>
            <person name="Alikhan N.F."/>
            <person name="Baker D."/>
            <person name="Gharbi K."/>
            <person name="Hall N."/>
            <person name="Watson M."/>
            <person name="Adriaenssens E.M."/>
            <person name="Foster-Nyarko E."/>
            <person name="Jarju S."/>
            <person name="Secka A."/>
            <person name="Antonio M."/>
            <person name="Oren A."/>
            <person name="Chaudhuri R.R."/>
            <person name="La Ragione R."/>
            <person name="Hildebrand F."/>
            <person name="Pallen M.J."/>
        </authorList>
    </citation>
    <scope>NUCLEOTIDE SEQUENCE</scope>
    <source>
        <strain evidence="6">ChiW7-2402</strain>
    </source>
</reference>
<evidence type="ECO:0000313" key="6">
    <source>
        <dbReference type="EMBL" id="HIZ72686.1"/>
    </source>
</evidence>
<keyword evidence="4 6" id="KW-0067">ATP-binding</keyword>
<dbReference type="Pfam" id="PF08352">
    <property type="entry name" value="oligo_HPY"/>
    <property type="match status" value="1"/>
</dbReference>
<dbReference type="AlphaFoldDB" id="A0A9D2G5I8"/>
<dbReference type="Gene3D" id="3.40.50.300">
    <property type="entry name" value="P-loop containing nucleotide triphosphate hydrolases"/>
    <property type="match status" value="1"/>
</dbReference>
<dbReference type="SMART" id="SM00382">
    <property type="entry name" value="AAA"/>
    <property type="match status" value="1"/>
</dbReference>
<dbReference type="CDD" id="cd03257">
    <property type="entry name" value="ABC_NikE_OppD_transporters"/>
    <property type="match status" value="1"/>
</dbReference>
<dbReference type="Pfam" id="PF00005">
    <property type="entry name" value="ABC_tran"/>
    <property type="match status" value="1"/>
</dbReference>
<evidence type="ECO:0000256" key="3">
    <source>
        <dbReference type="ARBA" id="ARBA00022741"/>
    </source>
</evidence>
<dbReference type="PROSITE" id="PS50893">
    <property type="entry name" value="ABC_TRANSPORTER_2"/>
    <property type="match status" value="1"/>
</dbReference>